<gene>
    <name evidence="2" type="ORF">ACFY1D_00840</name>
</gene>
<proteinExistence type="predicted"/>
<feature type="domain" description="Methyltransferase type 11" evidence="1">
    <location>
        <begin position="50"/>
        <end position="143"/>
    </location>
</feature>
<dbReference type="InterPro" id="IPR013216">
    <property type="entry name" value="Methyltransf_11"/>
</dbReference>
<keyword evidence="2" id="KW-0808">Transferase</keyword>
<dbReference type="RefSeq" id="WP_387882537.1">
    <property type="nucleotide sequence ID" value="NZ_JBIAWJ010000001.1"/>
</dbReference>
<accession>A0ABW6U9Q2</accession>
<dbReference type="EMBL" id="JBIAWJ010000001">
    <property type="protein sequence ID" value="MFF4520012.1"/>
    <property type="molecule type" value="Genomic_DNA"/>
</dbReference>
<name>A0ABW6U9Q2_9ACTN</name>
<sequence>MNTPATSTGPQDLQHPRFARQYLKIAAESDRRGGVEHRRRLLDGLSGRVLEVGAGQGRNFAHYPATVTEVVALEPDDTLRAVAGRAAAEAPVPVSVLSGNADELPGGNEEFDAVVFSLVLCSVNDQATALAEAARVLRRGGQMRLYEHVRSRHRIRGLMEDAITPVWRRLGGGCHPNRNTEAAVRAAGFTLDQVDHFGFRPSPLIPRSAHIIGRATKP</sequence>
<dbReference type="InterPro" id="IPR052356">
    <property type="entry name" value="Thiol_S-MT"/>
</dbReference>
<dbReference type="Pfam" id="PF08241">
    <property type="entry name" value="Methyltransf_11"/>
    <property type="match status" value="1"/>
</dbReference>
<keyword evidence="3" id="KW-1185">Reference proteome</keyword>
<evidence type="ECO:0000259" key="1">
    <source>
        <dbReference type="Pfam" id="PF08241"/>
    </source>
</evidence>
<protein>
    <submittedName>
        <fullName evidence="2">Class I SAM-dependent methyltransferase</fullName>
        <ecNumber evidence="2">2.1.1.-</ecNumber>
    </submittedName>
</protein>
<dbReference type="SUPFAM" id="SSF53335">
    <property type="entry name" value="S-adenosyl-L-methionine-dependent methyltransferases"/>
    <property type="match status" value="1"/>
</dbReference>
<comment type="caution">
    <text evidence="2">The sequence shown here is derived from an EMBL/GenBank/DDBJ whole genome shotgun (WGS) entry which is preliminary data.</text>
</comment>
<dbReference type="GO" id="GO:0008168">
    <property type="term" value="F:methyltransferase activity"/>
    <property type="evidence" value="ECO:0007669"/>
    <property type="project" value="UniProtKB-KW"/>
</dbReference>
<dbReference type="Proteomes" id="UP001602058">
    <property type="component" value="Unassembled WGS sequence"/>
</dbReference>
<evidence type="ECO:0000313" key="3">
    <source>
        <dbReference type="Proteomes" id="UP001602058"/>
    </source>
</evidence>
<evidence type="ECO:0000313" key="2">
    <source>
        <dbReference type="EMBL" id="MFF4520012.1"/>
    </source>
</evidence>
<dbReference type="GO" id="GO:0032259">
    <property type="term" value="P:methylation"/>
    <property type="evidence" value="ECO:0007669"/>
    <property type="project" value="UniProtKB-KW"/>
</dbReference>
<organism evidence="2 3">
    <name type="scientific">Streptomyces bluensis</name>
    <dbReference type="NCBI Taxonomy" id="33897"/>
    <lineage>
        <taxon>Bacteria</taxon>
        <taxon>Bacillati</taxon>
        <taxon>Actinomycetota</taxon>
        <taxon>Actinomycetes</taxon>
        <taxon>Kitasatosporales</taxon>
        <taxon>Streptomycetaceae</taxon>
        <taxon>Streptomyces</taxon>
    </lineage>
</organism>
<reference evidence="2 3" key="1">
    <citation type="submission" date="2024-10" db="EMBL/GenBank/DDBJ databases">
        <title>The Natural Products Discovery Center: Release of the First 8490 Sequenced Strains for Exploring Actinobacteria Biosynthetic Diversity.</title>
        <authorList>
            <person name="Kalkreuter E."/>
            <person name="Kautsar S.A."/>
            <person name="Yang D."/>
            <person name="Bader C.D."/>
            <person name="Teijaro C.N."/>
            <person name="Fluegel L."/>
            <person name="Davis C.M."/>
            <person name="Simpson J.R."/>
            <person name="Lauterbach L."/>
            <person name="Steele A.D."/>
            <person name="Gui C."/>
            <person name="Meng S."/>
            <person name="Li G."/>
            <person name="Viehrig K."/>
            <person name="Ye F."/>
            <person name="Su P."/>
            <person name="Kiefer A.F."/>
            <person name="Nichols A."/>
            <person name="Cepeda A.J."/>
            <person name="Yan W."/>
            <person name="Fan B."/>
            <person name="Jiang Y."/>
            <person name="Adhikari A."/>
            <person name="Zheng C.-J."/>
            <person name="Schuster L."/>
            <person name="Cowan T.M."/>
            <person name="Smanski M.J."/>
            <person name="Chevrette M.G."/>
            <person name="De Carvalho L.P.S."/>
            <person name="Shen B."/>
        </authorList>
    </citation>
    <scope>NUCLEOTIDE SEQUENCE [LARGE SCALE GENOMIC DNA]</scope>
    <source>
        <strain evidence="2 3">NPDC001390</strain>
    </source>
</reference>
<dbReference type="PANTHER" id="PTHR45036">
    <property type="entry name" value="METHYLTRANSFERASE LIKE 7B"/>
    <property type="match status" value="1"/>
</dbReference>
<dbReference type="EC" id="2.1.1.-" evidence="2"/>
<dbReference type="PANTHER" id="PTHR45036:SF1">
    <property type="entry name" value="METHYLTRANSFERASE LIKE 7A"/>
    <property type="match status" value="1"/>
</dbReference>
<dbReference type="CDD" id="cd02440">
    <property type="entry name" value="AdoMet_MTases"/>
    <property type="match status" value="1"/>
</dbReference>
<keyword evidence="2" id="KW-0489">Methyltransferase</keyword>
<dbReference type="InterPro" id="IPR029063">
    <property type="entry name" value="SAM-dependent_MTases_sf"/>
</dbReference>
<dbReference type="Gene3D" id="3.40.50.150">
    <property type="entry name" value="Vaccinia Virus protein VP39"/>
    <property type="match status" value="1"/>
</dbReference>